<accession>A0A7X6R521</accession>
<proteinExistence type="predicted"/>
<evidence type="ECO:0000313" key="2">
    <source>
        <dbReference type="Proteomes" id="UP000540698"/>
    </source>
</evidence>
<protein>
    <submittedName>
        <fullName evidence="1">Uncharacterized protein</fullName>
    </submittedName>
</protein>
<gene>
    <name evidence="1" type="ORF">HGB38_22695</name>
</gene>
<keyword evidence="2" id="KW-1185">Reference proteome</keyword>
<dbReference type="AlphaFoldDB" id="A0A7X6R521"/>
<reference evidence="1 2" key="1">
    <citation type="submission" date="2020-04" db="EMBL/GenBank/DDBJ databases">
        <title>MicrobeNet Type strains.</title>
        <authorList>
            <person name="Nicholson A.C."/>
        </authorList>
    </citation>
    <scope>NUCLEOTIDE SEQUENCE [LARGE SCALE GENOMIC DNA]</scope>
    <source>
        <strain evidence="1 2">DSM 44956</strain>
    </source>
</reference>
<dbReference type="RefSeq" id="WP_157113874.1">
    <property type="nucleotide sequence ID" value="NZ_JAAXOS010000011.1"/>
</dbReference>
<comment type="caution">
    <text evidence="1">The sequence shown here is derived from an EMBL/GenBank/DDBJ whole genome shotgun (WGS) entry which is preliminary data.</text>
</comment>
<dbReference type="Proteomes" id="UP000540698">
    <property type="component" value="Unassembled WGS sequence"/>
</dbReference>
<name>A0A7X6R521_9NOCA</name>
<organism evidence="1 2">
    <name type="scientific">Nocardia gamkensis</name>
    <dbReference type="NCBI Taxonomy" id="352869"/>
    <lineage>
        <taxon>Bacteria</taxon>
        <taxon>Bacillati</taxon>
        <taxon>Actinomycetota</taxon>
        <taxon>Actinomycetes</taxon>
        <taxon>Mycobacteriales</taxon>
        <taxon>Nocardiaceae</taxon>
        <taxon>Nocardia</taxon>
    </lineage>
</organism>
<sequence>MESIEVDGTSRVLSADDASIRGQRLVQRLHGTAGSGDVAGMSTDQIMDLLRGE</sequence>
<evidence type="ECO:0000313" key="1">
    <source>
        <dbReference type="EMBL" id="NKY29003.1"/>
    </source>
</evidence>
<dbReference type="EMBL" id="JAAXOS010000011">
    <property type="protein sequence ID" value="NKY29003.1"/>
    <property type="molecule type" value="Genomic_DNA"/>
</dbReference>